<dbReference type="AlphaFoldDB" id="A0A1I1ZKX5"/>
<dbReference type="RefSeq" id="WP_010526289.1">
    <property type="nucleotide sequence ID" value="NZ_AFSL01000008.1"/>
</dbReference>
<dbReference type="eggNOG" id="COG4908">
    <property type="taxonomic scope" value="Bacteria"/>
</dbReference>
<evidence type="ECO:0000313" key="2">
    <source>
        <dbReference type="Proteomes" id="UP000181976"/>
    </source>
</evidence>
<reference evidence="1 2" key="1">
    <citation type="submission" date="2016-10" db="EMBL/GenBank/DDBJ databases">
        <authorList>
            <person name="de Groot N.N."/>
        </authorList>
    </citation>
    <scope>NUCLEOTIDE SEQUENCE [LARGE SCALE GENOMIC DNA]</scope>
    <source>
        <strain evidence="1 2">DSM 19012</strain>
    </source>
</reference>
<dbReference type="OrthoDB" id="4876345at2"/>
<dbReference type="InParanoid" id="A0A1I1ZKX5"/>
<proteinExistence type="predicted"/>
<dbReference type="Proteomes" id="UP000181976">
    <property type="component" value="Unassembled WGS sequence"/>
</dbReference>
<keyword evidence="2" id="KW-1185">Reference proteome</keyword>
<accession>A0A1I1ZKX5</accession>
<dbReference type="EMBL" id="FONA01000009">
    <property type="protein sequence ID" value="SFE32018.1"/>
    <property type="molecule type" value="Genomic_DNA"/>
</dbReference>
<protein>
    <submittedName>
        <fullName evidence="1">Uncharacterized protein, contains a NRPS condensation (Elongation) domain</fullName>
    </submittedName>
</protein>
<organism evidence="1 2">
    <name type="scientific">Thermophagus xiamenensis</name>
    <dbReference type="NCBI Taxonomy" id="385682"/>
    <lineage>
        <taxon>Bacteria</taxon>
        <taxon>Pseudomonadati</taxon>
        <taxon>Bacteroidota</taxon>
        <taxon>Bacteroidia</taxon>
        <taxon>Marinilabiliales</taxon>
        <taxon>Marinilabiliaceae</taxon>
        <taxon>Thermophagus</taxon>
    </lineage>
</organism>
<dbReference type="STRING" id="385682.SAMN05444380_109128"/>
<gene>
    <name evidence="1" type="ORF">SAMN05444380_109128</name>
</gene>
<name>A0A1I1ZKX5_9BACT</name>
<sequence>MADSKPQNIQSNKPFWLTLDNAAKIFPAIATKTVTAVIRMTAVLKEPLKLEPFRRAVLQAEKRYPYFLVRLRRGFFWYYLEHLPQHIPILADDKECSRKFSHGELLLRFLVWHNSVSLEVSHTLTDGAGAFEFFKTVLTLYSKECGATIPQDFPVKLPGNDIPKEEYEDSYKRYFKEDIPPIVKRTKAFHVPFPVELSHRFKRMNVILSMENIKKVSKEKGVSITVYLVAVYLYVLQDIFEKLKPIKLLTRQKILRVQVPINLRNILPSKTMRNFSLFVMPEIDLRLGHYSFEEILKTVYHQMQLETDEKLLNKNIARNVGSEKSIYVRSIPLFIKSLILKLKFNSLGTSQYSGVVTNLGKVKLPPETGNMVDHFILTAPPPNKLLKISCAVIGFNDKLTLSFGNITASWEFEDKFLNFLKSQNISIKAIEKDNE</sequence>
<evidence type="ECO:0000313" key="1">
    <source>
        <dbReference type="EMBL" id="SFE32018.1"/>
    </source>
</evidence>